<dbReference type="EMBL" id="JAWDIE010000009">
    <property type="protein sequence ID" value="MEJ7138286.1"/>
    <property type="molecule type" value="Genomic_DNA"/>
</dbReference>
<evidence type="ECO:0000313" key="2">
    <source>
        <dbReference type="Proteomes" id="UP001364695"/>
    </source>
</evidence>
<gene>
    <name evidence="1" type="ORF">RV045_07560</name>
</gene>
<proteinExistence type="predicted"/>
<protein>
    <submittedName>
        <fullName evidence="1">AraC family transcriptional regulator</fullName>
    </submittedName>
</protein>
<dbReference type="Proteomes" id="UP001364695">
    <property type="component" value="Unassembled WGS sequence"/>
</dbReference>
<name>A0ACC6P218_9BURK</name>
<evidence type="ECO:0000313" key="1">
    <source>
        <dbReference type="EMBL" id="MEJ7138286.1"/>
    </source>
</evidence>
<sequence>MPPDPGLADALTQALTRALAGLNRGDWPLRSPGPAAGRLPGTDDRPRPGHFHLVPELFVQVSGWTVFGFDTGTLRLSAGELLLVPPQWRHDERVGDEAGAGVFGNAVVYAEGGRLDSHWARQVSPGKPGIAHLVSASGPAALQVEHWLQEAARVPPGPWQETQRRALIAAALAGVLAVLDQPAAPGAALDEPPWLPRVRVWLQNRLGDPTLSVRSLAQQVGCTPDHLSSVFRQHMGEPLAAHITRLRMQRAVRLLEQGEGAGKAIAWACGYASHSYFCRAFRHHHGCSPGEWAARAAAPASAAPSSALGEV</sequence>
<accession>A0ACC6P218</accession>
<organism evidence="1 2">
    <name type="scientific">Amphibiibacter pelophylacis</name>
    <dbReference type="NCBI Taxonomy" id="1799477"/>
    <lineage>
        <taxon>Bacteria</taxon>
        <taxon>Pseudomonadati</taxon>
        <taxon>Pseudomonadota</taxon>
        <taxon>Betaproteobacteria</taxon>
        <taxon>Burkholderiales</taxon>
        <taxon>Sphaerotilaceae</taxon>
        <taxon>Amphibiibacter</taxon>
    </lineage>
</organism>
<keyword evidence="2" id="KW-1185">Reference proteome</keyword>
<reference evidence="1" key="1">
    <citation type="submission" date="2023-10" db="EMBL/GenBank/DDBJ databases">
        <title>Amphibacter perezi, gen. nov., sp. nov. a novel taxa of the family Comamonadaceae, class Betaproteobacteria isolated from the skin microbiota of Pelophylax perezi from different populations.</title>
        <authorList>
            <person name="Costa S."/>
            <person name="Proenca D.N."/>
            <person name="Lopes I."/>
            <person name="Morais P.V."/>
        </authorList>
    </citation>
    <scope>NUCLEOTIDE SEQUENCE</scope>
    <source>
        <strain evidence="1">SL12-8</strain>
    </source>
</reference>
<comment type="caution">
    <text evidence="1">The sequence shown here is derived from an EMBL/GenBank/DDBJ whole genome shotgun (WGS) entry which is preliminary data.</text>
</comment>